<evidence type="ECO:0000313" key="1">
    <source>
        <dbReference type="EMBL" id="KAE8994886.1"/>
    </source>
</evidence>
<gene>
    <name evidence="1" type="ORF">PR001_g20269</name>
</gene>
<dbReference type="SUPFAM" id="SSF53098">
    <property type="entry name" value="Ribonuclease H-like"/>
    <property type="match status" value="1"/>
</dbReference>
<dbReference type="InterPro" id="IPR012337">
    <property type="entry name" value="RNaseH-like_sf"/>
</dbReference>
<dbReference type="EMBL" id="QXFV01001980">
    <property type="protein sequence ID" value="KAE8994886.1"/>
    <property type="molecule type" value="Genomic_DNA"/>
</dbReference>
<accession>A0A6A3JIE7</accession>
<proteinExistence type="predicted"/>
<organism evidence="1 2">
    <name type="scientific">Phytophthora rubi</name>
    <dbReference type="NCBI Taxonomy" id="129364"/>
    <lineage>
        <taxon>Eukaryota</taxon>
        <taxon>Sar</taxon>
        <taxon>Stramenopiles</taxon>
        <taxon>Oomycota</taxon>
        <taxon>Peronosporomycetes</taxon>
        <taxon>Peronosporales</taxon>
        <taxon>Peronosporaceae</taxon>
        <taxon>Phytophthora</taxon>
    </lineage>
</organism>
<dbReference type="Proteomes" id="UP000429607">
    <property type="component" value="Unassembled WGS sequence"/>
</dbReference>
<evidence type="ECO:0000313" key="2">
    <source>
        <dbReference type="Proteomes" id="UP000429607"/>
    </source>
</evidence>
<comment type="caution">
    <text evidence="1">The sequence shown here is derived from an EMBL/GenBank/DDBJ whole genome shotgun (WGS) entry which is preliminary data.</text>
</comment>
<dbReference type="AlphaFoldDB" id="A0A6A3JIE7"/>
<dbReference type="PANTHER" id="PTHR40866">
    <property type="entry name" value="BED-TYPE DOMAIN-CONTAINING PROTEIN"/>
    <property type="match status" value="1"/>
</dbReference>
<dbReference type="PANTHER" id="PTHR40866:SF1">
    <property type="entry name" value="BED-TYPE DOMAIN-CONTAINING PROTEIN"/>
    <property type="match status" value="1"/>
</dbReference>
<evidence type="ECO:0008006" key="3">
    <source>
        <dbReference type="Google" id="ProtNLM"/>
    </source>
</evidence>
<protein>
    <recommendedName>
        <fullName evidence="3">HAT C-terminal dimerisation domain-containing protein</fullName>
    </recommendedName>
</protein>
<sequence length="448" mass="50052">MHLEGHHVGYEAAAEECAKKNCAPISSKFVHKDAADTYGWAQLVAVKNFPFAHVNDPVIRAAIRYNEMDRATLLKRMIALVDVVDFKIVQDLAGKKFALVFDGFTDSAEHAIVIFAATEDGLLFLAFPPFTNEASMTAAEHIDFLDMVHAQYGLHVADMVAVVPDNMETNKAISRRVGVPRVGCAAHRFNLAVRERLKPHMSLIKKCRCMNCAGAVATACCNAFEDYRSYLHLFSNDCDVERTPPAENENNADDLRRVAFVDLIPSASEQRKMFALLDEMTEFDVITTKLQRQDMTVATVRDMFDVILEYYENMEKYLAADANIVELPEFEPPPPATSTRAATCSRLTASQMKRKRAAEALEEKISKKARKRSAPASKFVDVSRVPPTSVAAERLFSTVKRTVGYLQKSMSHDTLEVVMFLKLNWDLVTLADVSKPIERSKSTESAEV</sequence>
<reference evidence="1 2" key="1">
    <citation type="submission" date="2018-09" db="EMBL/GenBank/DDBJ databases">
        <title>Genomic investigation of the strawberry pathogen Phytophthora fragariae indicates pathogenicity is determined by transcriptional variation in three key races.</title>
        <authorList>
            <person name="Adams T.M."/>
            <person name="Armitage A.D."/>
            <person name="Sobczyk M.K."/>
            <person name="Bates H.J."/>
            <person name="Dunwell J.M."/>
            <person name="Nellist C.F."/>
            <person name="Harrison R.J."/>
        </authorList>
    </citation>
    <scope>NUCLEOTIDE SEQUENCE [LARGE SCALE GENOMIC DNA]</scope>
    <source>
        <strain evidence="1 2">SCRP249</strain>
    </source>
</reference>
<name>A0A6A3JIE7_9STRA</name>